<evidence type="ECO:0000313" key="2">
    <source>
        <dbReference type="EMBL" id="RPB10748.1"/>
    </source>
</evidence>
<feature type="signal peptide" evidence="1">
    <location>
        <begin position="1"/>
        <end position="24"/>
    </location>
</feature>
<evidence type="ECO:0000313" key="3">
    <source>
        <dbReference type="Proteomes" id="UP000277580"/>
    </source>
</evidence>
<dbReference type="Proteomes" id="UP000277580">
    <property type="component" value="Unassembled WGS sequence"/>
</dbReference>
<organism evidence="2 3">
    <name type="scientific">Morchella conica CCBAS932</name>
    <dbReference type="NCBI Taxonomy" id="1392247"/>
    <lineage>
        <taxon>Eukaryota</taxon>
        <taxon>Fungi</taxon>
        <taxon>Dikarya</taxon>
        <taxon>Ascomycota</taxon>
        <taxon>Pezizomycotina</taxon>
        <taxon>Pezizomycetes</taxon>
        <taxon>Pezizales</taxon>
        <taxon>Morchellaceae</taxon>
        <taxon>Morchella</taxon>
    </lineage>
</organism>
<accession>A0A3N4KMT5</accession>
<reference evidence="2 3" key="1">
    <citation type="journal article" date="2018" name="Nat. Ecol. Evol.">
        <title>Pezizomycetes genomes reveal the molecular basis of ectomycorrhizal truffle lifestyle.</title>
        <authorList>
            <person name="Murat C."/>
            <person name="Payen T."/>
            <person name="Noel B."/>
            <person name="Kuo A."/>
            <person name="Morin E."/>
            <person name="Chen J."/>
            <person name="Kohler A."/>
            <person name="Krizsan K."/>
            <person name="Balestrini R."/>
            <person name="Da Silva C."/>
            <person name="Montanini B."/>
            <person name="Hainaut M."/>
            <person name="Levati E."/>
            <person name="Barry K.W."/>
            <person name="Belfiori B."/>
            <person name="Cichocki N."/>
            <person name="Clum A."/>
            <person name="Dockter R.B."/>
            <person name="Fauchery L."/>
            <person name="Guy J."/>
            <person name="Iotti M."/>
            <person name="Le Tacon F."/>
            <person name="Lindquist E.A."/>
            <person name="Lipzen A."/>
            <person name="Malagnac F."/>
            <person name="Mello A."/>
            <person name="Molinier V."/>
            <person name="Miyauchi S."/>
            <person name="Poulain J."/>
            <person name="Riccioni C."/>
            <person name="Rubini A."/>
            <person name="Sitrit Y."/>
            <person name="Splivallo R."/>
            <person name="Traeger S."/>
            <person name="Wang M."/>
            <person name="Zifcakova L."/>
            <person name="Wipf D."/>
            <person name="Zambonelli A."/>
            <person name="Paolocci F."/>
            <person name="Nowrousian M."/>
            <person name="Ottonello S."/>
            <person name="Baldrian P."/>
            <person name="Spatafora J.W."/>
            <person name="Henrissat B."/>
            <person name="Nagy L.G."/>
            <person name="Aury J.M."/>
            <person name="Wincker P."/>
            <person name="Grigoriev I.V."/>
            <person name="Bonfante P."/>
            <person name="Martin F.M."/>
        </authorList>
    </citation>
    <scope>NUCLEOTIDE SEQUENCE [LARGE SCALE GENOMIC DNA]</scope>
    <source>
        <strain evidence="2 3">CCBAS932</strain>
    </source>
</reference>
<keyword evidence="3" id="KW-1185">Reference proteome</keyword>
<feature type="chain" id="PRO_5017938079" description="3'-5' exonuclease domain-containing protein" evidence="1">
    <location>
        <begin position="25"/>
        <end position="182"/>
    </location>
</feature>
<gene>
    <name evidence="2" type="ORF">P167DRAFT_547064</name>
</gene>
<protein>
    <recommendedName>
        <fullName evidence="4">3'-5' exonuclease domain-containing protein</fullName>
    </recommendedName>
</protein>
<sequence>MLRFGIKVTFRWMVLFSCGASSSTIDLHYLMPGSTRPRVTFLTLFELCHTGLYVYGGKSDLELSKQKENEWSLLRGENCLWRVARVLNERQLKHRTNVSNLKRVPVEQLLGKWPECCLEILGRKYKYMTREWSMKPLERHVLHCSHRLYNRLEMNSEMNEMNAISFYGMSFYNLAIAMSLCN</sequence>
<name>A0A3N4KMT5_9PEZI</name>
<proteinExistence type="predicted"/>
<dbReference type="EMBL" id="ML119141">
    <property type="protein sequence ID" value="RPB10748.1"/>
    <property type="molecule type" value="Genomic_DNA"/>
</dbReference>
<dbReference type="InParanoid" id="A0A3N4KMT5"/>
<evidence type="ECO:0000256" key="1">
    <source>
        <dbReference type="SAM" id="SignalP"/>
    </source>
</evidence>
<dbReference type="AlphaFoldDB" id="A0A3N4KMT5"/>
<keyword evidence="1" id="KW-0732">Signal</keyword>
<evidence type="ECO:0008006" key="4">
    <source>
        <dbReference type="Google" id="ProtNLM"/>
    </source>
</evidence>